<evidence type="ECO:0000256" key="2">
    <source>
        <dbReference type="ARBA" id="ARBA00022801"/>
    </source>
</evidence>
<dbReference type="InterPro" id="IPR001360">
    <property type="entry name" value="Glyco_hydro_1"/>
</dbReference>
<dbReference type="Proteomes" id="UP000245683">
    <property type="component" value="Unassembled WGS sequence"/>
</dbReference>
<evidence type="ECO:0000313" key="5">
    <source>
        <dbReference type="EMBL" id="PWU47574.1"/>
    </source>
</evidence>
<dbReference type="Gene3D" id="3.20.20.80">
    <property type="entry name" value="Glycosidases"/>
    <property type="match status" value="1"/>
</dbReference>
<dbReference type="EMBL" id="QGSV01000183">
    <property type="protein sequence ID" value="PWU47574.1"/>
    <property type="molecule type" value="Genomic_DNA"/>
</dbReference>
<dbReference type="Pfam" id="PF00232">
    <property type="entry name" value="Glyco_hydro_1"/>
    <property type="match status" value="1"/>
</dbReference>
<dbReference type="InterPro" id="IPR017853">
    <property type="entry name" value="GH"/>
</dbReference>
<reference evidence="6" key="1">
    <citation type="submission" date="2018-05" db="EMBL/GenBank/DDBJ databases">
        <title>Micromonospora globispora sp. nov. and Micromonospora rugosa sp. nov., isolated from marine sediment.</title>
        <authorList>
            <person name="Carro L."/>
            <person name="Aysel V."/>
            <person name="Cetin D."/>
            <person name="Igual J.M."/>
            <person name="Klenk H.-P."/>
            <person name="Trujillo M.E."/>
            <person name="Sahin N."/>
        </authorList>
    </citation>
    <scope>NUCLEOTIDE SEQUENCE [LARGE SCALE GENOMIC DNA]</scope>
    <source>
        <strain evidence="6">S2904</strain>
    </source>
</reference>
<accession>A0A317K5H1</accession>
<keyword evidence="6" id="KW-1185">Reference proteome</keyword>
<dbReference type="GO" id="GO:0005829">
    <property type="term" value="C:cytosol"/>
    <property type="evidence" value="ECO:0007669"/>
    <property type="project" value="TreeGrafter"/>
</dbReference>
<comment type="similarity">
    <text evidence="1 4">Belongs to the glycosyl hydrolase 1 family.</text>
</comment>
<dbReference type="PANTHER" id="PTHR10353:SF36">
    <property type="entry name" value="LP05116P"/>
    <property type="match status" value="1"/>
</dbReference>
<dbReference type="PANTHER" id="PTHR10353">
    <property type="entry name" value="GLYCOSYL HYDROLASE"/>
    <property type="match status" value="1"/>
</dbReference>
<dbReference type="GO" id="GO:0008422">
    <property type="term" value="F:beta-glucosidase activity"/>
    <property type="evidence" value="ECO:0007669"/>
    <property type="project" value="TreeGrafter"/>
</dbReference>
<keyword evidence="2" id="KW-0378">Hydrolase</keyword>
<evidence type="ECO:0000313" key="6">
    <source>
        <dbReference type="Proteomes" id="UP000245683"/>
    </source>
</evidence>
<dbReference type="GO" id="GO:0016052">
    <property type="term" value="P:carbohydrate catabolic process"/>
    <property type="evidence" value="ECO:0007669"/>
    <property type="project" value="TreeGrafter"/>
</dbReference>
<dbReference type="AlphaFoldDB" id="A0A317K5H1"/>
<name>A0A317K5H1_9ACTN</name>
<evidence type="ECO:0000256" key="3">
    <source>
        <dbReference type="ARBA" id="ARBA00023295"/>
    </source>
</evidence>
<dbReference type="OrthoDB" id="3182512at2"/>
<dbReference type="PRINTS" id="PR00131">
    <property type="entry name" value="GLHYDRLASE1"/>
</dbReference>
<gene>
    <name evidence="5" type="ORF">DLJ46_14220</name>
</gene>
<dbReference type="RefSeq" id="WP_109945144.1">
    <property type="nucleotide sequence ID" value="NZ_QGGF01000297.1"/>
</dbReference>
<proteinExistence type="inferred from homology"/>
<dbReference type="SUPFAM" id="SSF51445">
    <property type="entry name" value="(Trans)glycosidases"/>
    <property type="match status" value="1"/>
</dbReference>
<evidence type="ECO:0000256" key="4">
    <source>
        <dbReference type="RuleBase" id="RU003690"/>
    </source>
</evidence>
<protein>
    <submittedName>
        <fullName evidence="5">Uncharacterized protein</fullName>
    </submittedName>
</protein>
<keyword evidence="3" id="KW-0326">Glycosidase</keyword>
<evidence type="ECO:0000256" key="1">
    <source>
        <dbReference type="ARBA" id="ARBA00010838"/>
    </source>
</evidence>
<organism evidence="5 6">
    <name type="scientific">Micromonospora globispora</name>
    <dbReference type="NCBI Taxonomy" id="1450148"/>
    <lineage>
        <taxon>Bacteria</taxon>
        <taxon>Bacillati</taxon>
        <taxon>Actinomycetota</taxon>
        <taxon>Actinomycetes</taxon>
        <taxon>Micromonosporales</taxon>
        <taxon>Micromonosporaceae</taxon>
        <taxon>Micromonospora</taxon>
    </lineage>
</organism>
<sequence length="77" mass="9011">MTILRRSAGPSMPEWMRGHFAWSLLDKFEWAYGYSKRFGIIHADYETQRRTWKDSALSGHHLRPCHCVGGVTRLIFS</sequence>
<comment type="caution">
    <text evidence="5">The sequence shown here is derived from an EMBL/GenBank/DDBJ whole genome shotgun (WGS) entry which is preliminary data.</text>
</comment>